<comment type="similarity">
    <text evidence="2">In the C-terminal section; belongs to the transpeptidase family.</text>
</comment>
<comment type="pathway">
    <text evidence="1">Cell wall biogenesis; peptidoglycan biosynthesis.</text>
</comment>
<dbReference type="SUPFAM" id="SSF53955">
    <property type="entry name" value="Lysozyme-like"/>
    <property type="match status" value="1"/>
</dbReference>
<comment type="catalytic activity">
    <reaction evidence="11">
        <text>[GlcNAc-(1-&gt;4)-Mur2Ac(oyl-L-Ala-gamma-D-Glu-L-Lys-D-Ala-D-Ala)](n)-di-trans,octa-cis-undecaprenyl diphosphate + beta-D-GlcNAc-(1-&gt;4)-Mur2Ac(oyl-L-Ala-gamma-D-Glu-L-Lys-D-Ala-D-Ala)-di-trans,octa-cis-undecaprenyl diphosphate = [GlcNAc-(1-&gt;4)-Mur2Ac(oyl-L-Ala-gamma-D-Glu-L-Lys-D-Ala-D-Ala)](n+1)-di-trans,octa-cis-undecaprenyl diphosphate + di-trans,octa-cis-undecaprenyl diphosphate + H(+)</text>
        <dbReference type="Rhea" id="RHEA:23708"/>
        <dbReference type="Rhea" id="RHEA-COMP:9602"/>
        <dbReference type="Rhea" id="RHEA-COMP:9603"/>
        <dbReference type="ChEBI" id="CHEBI:15378"/>
        <dbReference type="ChEBI" id="CHEBI:58405"/>
        <dbReference type="ChEBI" id="CHEBI:60033"/>
        <dbReference type="ChEBI" id="CHEBI:78435"/>
        <dbReference type="EC" id="2.4.99.28"/>
    </reaction>
</comment>
<dbReference type="PANTHER" id="PTHR32282">
    <property type="entry name" value="BINDING PROTEIN TRANSPEPTIDASE, PUTATIVE-RELATED"/>
    <property type="match status" value="1"/>
</dbReference>
<name>A0ABY6D2X1_9BACT</name>
<dbReference type="RefSeq" id="WP_263052247.1">
    <property type="nucleotide sequence ID" value="NZ_CP106735.1"/>
</dbReference>
<dbReference type="Pfam" id="PF06832">
    <property type="entry name" value="BiPBP_C"/>
    <property type="match status" value="1"/>
</dbReference>
<dbReference type="Pfam" id="PF00912">
    <property type="entry name" value="Transgly"/>
    <property type="match status" value="1"/>
</dbReference>
<feature type="domain" description="Penicillin-binding protein transpeptidase" evidence="12">
    <location>
        <begin position="303"/>
        <end position="431"/>
    </location>
</feature>
<protein>
    <recommendedName>
        <fullName evidence="10">peptidoglycan glycosyltransferase</fullName>
        <ecNumber evidence="10">2.4.99.28</ecNumber>
    </recommendedName>
</protein>
<keyword evidence="6" id="KW-0328">Glycosyltransferase</keyword>
<dbReference type="InterPro" id="IPR001264">
    <property type="entry name" value="Glyco_trans_51"/>
</dbReference>
<dbReference type="Gene3D" id="3.40.710.10">
    <property type="entry name" value="DD-peptidase/beta-lactamase superfamily"/>
    <property type="match status" value="1"/>
</dbReference>
<evidence type="ECO:0000256" key="7">
    <source>
        <dbReference type="ARBA" id="ARBA00022679"/>
    </source>
</evidence>
<keyword evidence="9" id="KW-0511">Multifunctional enzyme</keyword>
<dbReference type="Proteomes" id="UP001062165">
    <property type="component" value="Chromosome"/>
</dbReference>
<evidence type="ECO:0000259" key="13">
    <source>
        <dbReference type="Pfam" id="PF00912"/>
    </source>
</evidence>
<gene>
    <name evidence="15" type="primary">pbpC</name>
    <name evidence="15" type="ORF">N7E81_05315</name>
</gene>
<dbReference type="InterPro" id="IPR009647">
    <property type="entry name" value="PBP_C"/>
</dbReference>
<evidence type="ECO:0000256" key="5">
    <source>
        <dbReference type="ARBA" id="ARBA00022670"/>
    </source>
</evidence>
<evidence type="ECO:0000256" key="6">
    <source>
        <dbReference type="ARBA" id="ARBA00022676"/>
    </source>
</evidence>
<evidence type="ECO:0000256" key="4">
    <source>
        <dbReference type="ARBA" id="ARBA00022645"/>
    </source>
</evidence>
<keyword evidence="4" id="KW-0121">Carboxypeptidase</keyword>
<evidence type="ECO:0000256" key="2">
    <source>
        <dbReference type="ARBA" id="ARBA00007090"/>
    </source>
</evidence>
<evidence type="ECO:0000313" key="16">
    <source>
        <dbReference type="Proteomes" id="UP001062165"/>
    </source>
</evidence>
<evidence type="ECO:0000256" key="1">
    <source>
        <dbReference type="ARBA" id="ARBA00004752"/>
    </source>
</evidence>
<feature type="domain" description="Penicillin-binding C-terminal" evidence="14">
    <location>
        <begin position="702"/>
        <end position="785"/>
    </location>
</feature>
<dbReference type="InterPro" id="IPR050396">
    <property type="entry name" value="Glycosyltr_51/Transpeptidase"/>
</dbReference>
<dbReference type="Pfam" id="PF00905">
    <property type="entry name" value="Transpeptidase"/>
    <property type="match status" value="1"/>
</dbReference>
<dbReference type="InterPro" id="IPR036950">
    <property type="entry name" value="PBP_transglycosylase"/>
</dbReference>
<dbReference type="EMBL" id="CP106735">
    <property type="protein sequence ID" value="UXX80517.1"/>
    <property type="molecule type" value="Genomic_DNA"/>
</dbReference>
<dbReference type="InterPro" id="IPR011815">
    <property type="entry name" value="PBP_1c"/>
</dbReference>
<organism evidence="15 16">
    <name type="scientific">Reichenbachiella carrageenanivorans</name>
    <dbReference type="NCBI Taxonomy" id="2979869"/>
    <lineage>
        <taxon>Bacteria</taxon>
        <taxon>Pseudomonadati</taxon>
        <taxon>Bacteroidota</taxon>
        <taxon>Cytophagia</taxon>
        <taxon>Cytophagales</taxon>
        <taxon>Reichenbachiellaceae</taxon>
        <taxon>Reichenbachiella</taxon>
    </lineage>
</organism>
<keyword evidence="7" id="KW-0808">Transferase</keyword>
<dbReference type="PANTHER" id="PTHR32282:SF15">
    <property type="entry name" value="PENICILLIN-BINDING PROTEIN 1C"/>
    <property type="match status" value="1"/>
</dbReference>
<dbReference type="InterPro" id="IPR023346">
    <property type="entry name" value="Lysozyme-like_dom_sf"/>
</dbReference>
<reference evidence="15" key="1">
    <citation type="submission" date="2022-10" db="EMBL/GenBank/DDBJ databases">
        <title>Comparative genomics and taxonomic characterization of three novel marine species of genus Reichenbachiella exhibiting antioxidant and polysaccharide degradation activities.</title>
        <authorList>
            <person name="Muhammad N."/>
            <person name="Lee Y.-J."/>
            <person name="Ko J."/>
            <person name="Kim S.-G."/>
        </authorList>
    </citation>
    <scope>NUCLEOTIDE SEQUENCE</scope>
    <source>
        <strain evidence="15">Wsw4-B4</strain>
    </source>
</reference>
<evidence type="ECO:0000256" key="9">
    <source>
        <dbReference type="ARBA" id="ARBA00023268"/>
    </source>
</evidence>
<dbReference type="InterPro" id="IPR001460">
    <property type="entry name" value="PCN-bd_Tpept"/>
</dbReference>
<dbReference type="NCBIfam" id="TIGR02073">
    <property type="entry name" value="PBP_1c"/>
    <property type="match status" value="1"/>
</dbReference>
<evidence type="ECO:0000256" key="8">
    <source>
        <dbReference type="ARBA" id="ARBA00022801"/>
    </source>
</evidence>
<keyword evidence="8" id="KW-0378">Hydrolase</keyword>
<comment type="similarity">
    <text evidence="3">In the N-terminal section; belongs to the glycosyltransferase 51 family.</text>
</comment>
<feature type="domain" description="Glycosyl transferase family 51" evidence="13">
    <location>
        <begin position="65"/>
        <end position="224"/>
    </location>
</feature>
<dbReference type="InterPro" id="IPR012338">
    <property type="entry name" value="Beta-lactam/transpept-like"/>
</dbReference>
<accession>A0ABY6D2X1</accession>
<evidence type="ECO:0000256" key="11">
    <source>
        <dbReference type="ARBA" id="ARBA00049902"/>
    </source>
</evidence>
<dbReference type="EC" id="2.4.99.28" evidence="10"/>
<evidence type="ECO:0000313" key="15">
    <source>
        <dbReference type="EMBL" id="UXX80517.1"/>
    </source>
</evidence>
<sequence length="791" mass="89269">MNVSRQLEPLLRNRLVQLLLFGAVLLWMIPLPDPLFDKPYTTTMESADGELLGARIARDGQWRFPVVDSLPAKFETALLLFEDEYFYYHWGVNPLSIIKALLTNVRAGNIKRGGSTLSMQVIRMSRGNPSRTIWNKLLETLSAIKLELFYSKQEILNLYASHAPFGGNVVGLTAASWRYYGRSPEQLSWGEVAALAVLPNQPSIVFPGKNEKVYRKKRDFLLTKLYEKGLIDEITLELSKAEDLPSQPHDLPQIAPHLLTELIKAGNQDKRNRVTLNPKLQENITDLTEKHLQNLNANYIFNGAVLVVDLLSGETKAYVGNVDTDKIHSPSVDIIQAKRSTGSLLKPFLYAAAIDDGQITPRQLLGDYPVFFEGFSPKNFDLQFRGAVHADEALTRSLNLPFVLLLKEYGIQKFHQKLKRIGMNSLTHSANHYGLSLILGGAESSLWELVNMYANLYRVYRHSLGQPITAQYDGVNYISHQYLLGQPKEITLKGEAAKEFGIGAIWAMFEAMKGLHRPDDFAGWEQFRSSTPISWKTGTSFGFRDAWAIGLNGRYAVGVWVGNADGEGRPGLVGGKAAAPLMFQVFEQLESDRFAEVPTSETQLFEICQESGQKANSYCEHTKEESLPITVENTSACTYHQLLHLDQTEKYQVNSSCYDVNQIVHKSWFVLPPVQAWYYRQYNTNYKSPPKYLLACDQMLRMPTLEMIYPQPNAKVYIPKELDGTFGQSVFEAAHSDSKATIYWHLDGEYLGSTRRVHQVGIYTMPGLHQLHLLDDQGQELNLKFEVIGEG</sequence>
<evidence type="ECO:0000256" key="3">
    <source>
        <dbReference type="ARBA" id="ARBA00007739"/>
    </source>
</evidence>
<evidence type="ECO:0000259" key="12">
    <source>
        <dbReference type="Pfam" id="PF00905"/>
    </source>
</evidence>
<dbReference type="SUPFAM" id="SSF56601">
    <property type="entry name" value="beta-lactamase/transpeptidase-like"/>
    <property type="match status" value="1"/>
</dbReference>
<proteinExistence type="inferred from homology"/>
<evidence type="ECO:0000256" key="10">
    <source>
        <dbReference type="ARBA" id="ARBA00044770"/>
    </source>
</evidence>
<keyword evidence="5" id="KW-0645">Protease</keyword>
<dbReference type="Gene3D" id="1.10.3810.10">
    <property type="entry name" value="Biosynthetic peptidoglycan transglycosylase-like"/>
    <property type="match status" value="1"/>
</dbReference>
<evidence type="ECO:0000259" key="14">
    <source>
        <dbReference type="Pfam" id="PF06832"/>
    </source>
</evidence>
<keyword evidence="16" id="KW-1185">Reference proteome</keyword>